<gene>
    <name evidence="2" type="ordered locus">Hden_1954</name>
</gene>
<reference evidence="3" key="1">
    <citation type="journal article" date="2011" name="J. Bacteriol.">
        <title>Genome sequences of eight morphologically diverse alphaproteobacteria.</title>
        <authorList>
            <consortium name="US DOE Joint Genome Institute"/>
            <person name="Brown P.J."/>
            <person name="Kysela D.T."/>
            <person name="Buechlein A."/>
            <person name="Hemmerich C."/>
            <person name="Brun Y.V."/>
        </authorList>
    </citation>
    <scope>NUCLEOTIDE SEQUENCE [LARGE SCALE GENOMIC DNA]</scope>
    <source>
        <strain evidence="3">ATCC 51888 / DSM 1869 / NCIB 11706 / TK 0415</strain>
    </source>
</reference>
<feature type="signal peptide" evidence="1">
    <location>
        <begin position="1"/>
        <end position="23"/>
    </location>
</feature>
<name>D8JPM1_HYPDA</name>
<sequence precursor="true">MTVSKFGLTAAALLTLFSVCAHAEPYDVDANRNQAVSVSVSYTFTLPPNGPTDVADGESERGRRQAYEMAGRECANLLATIAATCSLTSINVSSQPQRGYGQAMEMTSIRASANFKITPKAQAASERPASQP</sequence>
<feature type="chain" id="PRO_5003116167" description="UrcA family protein" evidence="1">
    <location>
        <begin position="24"/>
        <end position="132"/>
    </location>
</feature>
<evidence type="ECO:0008006" key="4">
    <source>
        <dbReference type="Google" id="ProtNLM"/>
    </source>
</evidence>
<evidence type="ECO:0000313" key="2">
    <source>
        <dbReference type="EMBL" id="ADJ23755.1"/>
    </source>
</evidence>
<dbReference type="Proteomes" id="UP000002033">
    <property type="component" value="Chromosome"/>
</dbReference>
<dbReference type="KEGG" id="hdn:Hden_1954"/>
<accession>D8JPM1</accession>
<evidence type="ECO:0000256" key="1">
    <source>
        <dbReference type="SAM" id="SignalP"/>
    </source>
</evidence>
<evidence type="ECO:0000313" key="3">
    <source>
        <dbReference type="Proteomes" id="UP000002033"/>
    </source>
</evidence>
<dbReference type="AlphaFoldDB" id="D8JPM1"/>
<proteinExistence type="predicted"/>
<protein>
    <recommendedName>
        <fullName evidence="4">UrcA family protein</fullName>
    </recommendedName>
</protein>
<dbReference type="EMBL" id="CP002083">
    <property type="protein sequence ID" value="ADJ23755.1"/>
    <property type="molecule type" value="Genomic_DNA"/>
</dbReference>
<keyword evidence="3" id="KW-1185">Reference proteome</keyword>
<dbReference type="RefSeq" id="WP_013215914.1">
    <property type="nucleotide sequence ID" value="NC_014313.1"/>
</dbReference>
<keyword evidence="1" id="KW-0732">Signal</keyword>
<dbReference type="OrthoDB" id="8140205at2"/>
<dbReference type="HOGENOM" id="CLU_1914201_0_0_5"/>
<organism evidence="2 3">
    <name type="scientific">Hyphomicrobium denitrificans (strain ATCC 51888 / DSM 1869 / NCIMB 11706 / TK 0415)</name>
    <dbReference type="NCBI Taxonomy" id="582899"/>
    <lineage>
        <taxon>Bacteria</taxon>
        <taxon>Pseudomonadati</taxon>
        <taxon>Pseudomonadota</taxon>
        <taxon>Alphaproteobacteria</taxon>
        <taxon>Hyphomicrobiales</taxon>
        <taxon>Hyphomicrobiaceae</taxon>
        <taxon>Hyphomicrobium</taxon>
    </lineage>
</organism>